<dbReference type="InterPro" id="IPR017937">
    <property type="entry name" value="Thioredoxin_CS"/>
</dbReference>
<sequence>MKKQVILLAIAAAFFSCTSDKEISGGKDIGNLHLSLEKPKPGDSLDLSYISPDNTEEVIARYIYYIENKMHTEDINFIEKGENNWKGAIKVPDSASILAFYMKTGNEIDNNNHKGYITPLFTTDGKEVKGSGITKGIYYNSIKKSYELDIPQDSILSLMKNDLIKYYDLNDIWQVTYLNLLKKDNPEEAKTYSEERIKVISNKDSITEKDYQALSNIYYINKDMAKRDSITALAIEKYPIGAFAENSYLSKFFQVKTLPEKAHTLKVYHENYSDVNNYNYLLSALANLHYKANNMDSLTYYADKITDPTKKASLYNQIAWPIAESNETTEYSLNISKKSLDLLKSEMTDLTFKPDYYSTNQYKDNLESSYEMYADTYALLLFNNGNLEEALKYQKIAVGEGKQPDINERYMKFLVANKKYDTAVNVAADFITENMYTESLVDYYKSAYEVKNGSLDDFETTLESLKNEAEKELIAELKKQVLDKLAPDFTLKDKDGKTMQLSALKGKTVILDFWATWCGPCKASFPGMQRAVDKFADNDDVVFLFINTMEQGDNRINDVTSFIDKSNYSFSVLFDELESKTGTYTVANSFNISGIPTKIIIGPDGKWKFTNVGYSGNNDKLLKEIENMIKISQS</sequence>
<dbReference type="PANTHER" id="PTHR42852">
    <property type="entry name" value="THIOL:DISULFIDE INTERCHANGE PROTEIN DSBE"/>
    <property type="match status" value="1"/>
</dbReference>
<dbReference type="PANTHER" id="PTHR42852:SF17">
    <property type="entry name" value="THIOREDOXIN-LIKE PROTEIN HI_1115"/>
    <property type="match status" value="1"/>
</dbReference>
<dbReference type="AlphaFoldDB" id="A0A9W6EVA9"/>
<feature type="domain" description="Thioredoxin" evidence="3">
    <location>
        <begin position="480"/>
        <end position="630"/>
    </location>
</feature>
<dbReference type="PROSITE" id="PS51257">
    <property type="entry name" value="PROKAR_LIPOPROTEIN"/>
    <property type="match status" value="1"/>
</dbReference>
<evidence type="ECO:0000256" key="1">
    <source>
        <dbReference type="ARBA" id="ARBA00023284"/>
    </source>
</evidence>
<dbReference type="PROSITE" id="PS00194">
    <property type="entry name" value="THIOREDOXIN_1"/>
    <property type="match status" value="1"/>
</dbReference>
<accession>A0A9W6EVA9</accession>
<dbReference type="GO" id="GO:0016491">
    <property type="term" value="F:oxidoreductase activity"/>
    <property type="evidence" value="ECO:0007669"/>
    <property type="project" value="InterPro"/>
</dbReference>
<dbReference type="EMBL" id="BRVP01000020">
    <property type="protein sequence ID" value="GLB53599.1"/>
    <property type="molecule type" value="Genomic_DNA"/>
</dbReference>
<evidence type="ECO:0000313" key="4">
    <source>
        <dbReference type="EMBL" id="GLB53599.1"/>
    </source>
</evidence>
<keyword evidence="5" id="KW-1185">Reference proteome</keyword>
<evidence type="ECO:0000259" key="3">
    <source>
        <dbReference type="PROSITE" id="PS51352"/>
    </source>
</evidence>
<proteinExistence type="predicted"/>
<evidence type="ECO:0000256" key="2">
    <source>
        <dbReference type="SAM" id="Coils"/>
    </source>
</evidence>
<dbReference type="PROSITE" id="PS51352">
    <property type="entry name" value="THIOREDOXIN_2"/>
    <property type="match status" value="1"/>
</dbReference>
<dbReference type="InterPro" id="IPR050553">
    <property type="entry name" value="Thioredoxin_ResA/DsbE_sf"/>
</dbReference>
<keyword evidence="1" id="KW-0676">Redox-active center</keyword>
<dbReference type="GO" id="GO:0016209">
    <property type="term" value="F:antioxidant activity"/>
    <property type="evidence" value="ECO:0007669"/>
    <property type="project" value="InterPro"/>
</dbReference>
<dbReference type="CDD" id="cd02966">
    <property type="entry name" value="TlpA_like_family"/>
    <property type="match status" value="1"/>
</dbReference>
<evidence type="ECO:0000313" key="5">
    <source>
        <dbReference type="Proteomes" id="UP001143545"/>
    </source>
</evidence>
<organism evidence="4 5">
    <name type="scientific">Neptunitalea chrysea</name>
    <dbReference type="NCBI Taxonomy" id="1647581"/>
    <lineage>
        <taxon>Bacteria</taxon>
        <taxon>Pseudomonadati</taxon>
        <taxon>Bacteroidota</taxon>
        <taxon>Flavobacteriia</taxon>
        <taxon>Flavobacteriales</taxon>
        <taxon>Flavobacteriaceae</taxon>
        <taxon>Neptunitalea</taxon>
    </lineage>
</organism>
<dbReference type="Pfam" id="PF00578">
    <property type="entry name" value="AhpC-TSA"/>
    <property type="match status" value="1"/>
</dbReference>
<gene>
    <name evidence="4" type="ORF">NBRC110019_26400</name>
</gene>
<name>A0A9W6EVA9_9FLAO</name>
<keyword evidence="2" id="KW-0175">Coiled coil</keyword>
<dbReference type="InterPro" id="IPR036249">
    <property type="entry name" value="Thioredoxin-like_sf"/>
</dbReference>
<dbReference type="Gene3D" id="3.40.30.10">
    <property type="entry name" value="Glutaredoxin"/>
    <property type="match status" value="1"/>
</dbReference>
<dbReference type="Proteomes" id="UP001143545">
    <property type="component" value="Unassembled WGS sequence"/>
</dbReference>
<comment type="caution">
    <text evidence="4">The sequence shown here is derived from an EMBL/GenBank/DDBJ whole genome shotgun (WGS) entry which is preliminary data.</text>
</comment>
<dbReference type="InterPro" id="IPR000866">
    <property type="entry name" value="AhpC/TSA"/>
</dbReference>
<feature type="coiled-coil region" evidence="2">
    <location>
        <begin position="448"/>
        <end position="475"/>
    </location>
</feature>
<protein>
    <recommendedName>
        <fullName evidence="3">Thioredoxin domain-containing protein</fullName>
    </recommendedName>
</protein>
<dbReference type="InterPro" id="IPR013766">
    <property type="entry name" value="Thioredoxin_domain"/>
</dbReference>
<reference evidence="4" key="1">
    <citation type="submission" date="2022-07" db="EMBL/GenBank/DDBJ databases">
        <title>Taxonomy of Novel Oxalotrophic and Methylotrophic Bacteria.</title>
        <authorList>
            <person name="Sahin N."/>
            <person name="Tani A."/>
        </authorList>
    </citation>
    <scope>NUCLEOTIDE SEQUENCE</scope>
    <source>
        <strain evidence="4">AM327</strain>
    </source>
</reference>
<dbReference type="RefSeq" id="WP_281755681.1">
    <property type="nucleotide sequence ID" value="NZ_BRVP01000020.1"/>
</dbReference>
<dbReference type="SUPFAM" id="SSF52833">
    <property type="entry name" value="Thioredoxin-like"/>
    <property type="match status" value="1"/>
</dbReference>